<organism evidence="2 3">
    <name type="scientific">Pan troglodytes</name>
    <name type="common">Chimpanzee</name>
    <dbReference type="NCBI Taxonomy" id="9598"/>
    <lineage>
        <taxon>Eukaryota</taxon>
        <taxon>Metazoa</taxon>
        <taxon>Chordata</taxon>
        <taxon>Craniata</taxon>
        <taxon>Vertebrata</taxon>
        <taxon>Euteleostomi</taxon>
        <taxon>Mammalia</taxon>
        <taxon>Eutheria</taxon>
        <taxon>Euarchontoglires</taxon>
        <taxon>Primates</taxon>
        <taxon>Haplorrhini</taxon>
        <taxon>Catarrhini</taxon>
        <taxon>Hominidae</taxon>
        <taxon>Pan</taxon>
    </lineage>
</organism>
<dbReference type="SUPFAM" id="SSF49899">
    <property type="entry name" value="Concanavalin A-like lectins/glucanases"/>
    <property type="match status" value="1"/>
</dbReference>
<accession>A0A2J8JMD2</accession>
<feature type="non-terminal residue" evidence="2">
    <location>
        <position position="1"/>
    </location>
</feature>
<sequence>GILLCQEALNAERELCHPDTDLCRFDATDEELRLCQACGFEFDMCEWTSEASAGQISWMRTKAREIPAFESTPQQDQGGDDEGYYVWVGAKHAFTLNHLDSRAYLNSSVCHCLGKSCHLQFYYAMESSVLRVRLYNNK</sequence>
<evidence type="ECO:0000313" key="3">
    <source>
        <dbReference type="Proteomes" id="UP000236370"/>
    </source>
</evidence>
<dbReference type="Gene3D" id="2.60.120.200">
    <property type="match status" value="1"/>
</dbReference>
<reference evidence="2 3" key="1">
    <citation type="submission" date="2017-12" db="EMBL/GenBank/DDBJ databases">
        <title>High-resolution comparative analysis of great ape genomes.</title>
        <authorList>
            <person name="Pollen A."/>
            <person name="Hastie A."/>
            <person name="Hormozdiari F."/>
            <person name="Dougherty M."/>
            <person name="Liu R."/>
            <person name="Chaisson M."/>
            <person name="Hoppe E."/>
            <person name="Hill C."/>
            <person name="Pang A."/>
            <person name="Hillier L."/>
            <person name="Baker C."/>
            <person name="Armstrong J."/>
            <person name="Shendure J."/>
            <person name="Paten B."/>
            <person name="Wilson R."/>
            <person name="Chao H."/>
            <person name="Schneider V."/>
            <person name="Ventura M."/>
            <person name="Kronenberg Z."/>
            <person name="Murali S."/>
            <person name="Gordon D."/>
            <person name="Cantsilieris S."/>
            <person name="Munson K."/>
            <person name="Nelson B."/>
            <person name="Raja A."/>
            <person name="Underwood J."/>
            <person name="Diekhans M."/>
            <person name="Fiddes I."/>
            <person name="Haussler D."/>
            <person name="Eichler E."/>
        </authorList>
    </citation>
    <scope>NUCLEOTIDE SEQUENCE [LARGE SCALE GENOMIC DNA]</scope>
    <source>
        <strain evidence="2">Yerkes chimp pedigree #C0471</strain>
    </source>
</reference>
<feature type="non-terminal residue" evidence="2">
    <location>
        <position position="138"/>
    </location>
</feature>
<evidence type="ECO:0000259" key="1">
    <source>
        <dbReference type="PROSITE" id="PS50060"/>
    </source>
</evidence>
<protein>
    <recommendedName>
        <fullName evidence="1">MAM domain-containing protein</fullName>
    </recommendedName>
</protein>
<proteinExistence type="predicted"/>
<evidence type="ECO:0000313" key="2">
    <source>
        <dbReference type="EMBL" id="PNI23921.1"/>
    </source>
</evidence>
<dbReference type="Pfam" id="PF00629">
    <property type="entry name" value="MAM"/>
    <property type="match status" value="1"/>
</dbReference>
<dbReference type="Proteomes" id="UP000236370">
    <property type="component" value="Unassembled WGS sequence"/>
</dbReference>
<name>A0A2J8JMD2_PANTR</name>
<dbReference type="GO" id="GO:0016020">
    <property type="term" value="C:membrane"/>
    <property type="evidence" value="ECO:0007669"/>
    <property type="project" value="InterPro"/>
</dbReference>
<dbReference type="InterPro" id="IPR013320">
    <property type="entry name" value="ConA-like_dom_sf"/>
</dbReference>
<dbReference type="PROSITE" id="PS50060">
    <property type="entry name" value="MAM_2"/>
    <property type="match status" value="1"/>
</dbReference>
<feature type="domain" description="MAM" evidence="1">
    <location>
        <begin position="36"/>
        <end position="113"/>
    </location>
</feature>
<comment type="caution">
    <text evidence="2">The sequence shown here is derived from an EMBL/GenBank/DDBJ whole genome shotgun (WGS) entry which is preliminary data.</text>
</comment>
<dbReference type="AlphaFoldDB" id="A0A2J8JMD2"/>
<dbReference type="InterPro" id="IPR000998">
    <property type="entry name" value="MAM_dom"/>
</dbReference>
<dbReference type="EMBL" id="NBAG03000445">
    <property type="protein sequence ID" value="PNI23921.1"/>
    <property type="molecule type" value="Genomic_DNA"/>
</dbReference>
<gene>
    <name evidence="2" type="ORF">CK820_G0046443</name>
</gene>